<name>A0A9P4TW87_9PEZI</name>
<feature type="region of interest" description="Disordered" evidence="1">
    <location>
        <begin position="1"/>
        <end position="31"/>
    </location>
</feature>
<evidence type="ECO:0000313" key="2">
    <source>
        <dbReference type="EMBL" id="KAF2426221.1"/>
    </source>
</evidence>
<accession>A0A9P4TW87</accession>
<organism evidence="2 3">
    <name type="scientific">Tothia fuscella</name>
    <dbReference type="NCBI Taxonomy" id="1048955"/>
    <lineage>
        <taxon>Eukaryota</taxon>
        <taxon>Fungi</taxon>
        <taxon>Dikarya</taxon>
        <taxon>Ascomycota</taxon>
        <taxon>Pezizomycotina</taxon>
        <taxon>Dothideomycetes</taxon>
        <taxon>Pleosporomycetidae</taxon>
        <taxon>Venturiales</taxon>
        <taxon>Cylindrosympodiaceae</taxon>
        <taxon>Tothia</taxon>
    </lineage>
</organism>
<evidence type="ECO:0000256" key="1">
    <source>
        <dbReference type="SAM" id="MobiDB-lite"/>
    </source>
</evidence>
<evidence type="ECO:0000313" key="3">
    <source>
        <dbReference type="Proteomes" id="UP000800235"/>
    </source>
</evidence>
<feature type="compositionally biased region" description="Polar residues" evidence="1">
    <location>
        <begin position="1"/>
        <end position="13"/>
    </location>
</feature>
<sequence length="257" mass="29685">MNTTGPSTQSRAPINSRMRSTRRFDDEGRRREEVATLWDDAERRPTRERVGRRFRRAMKKGELRVVAVLYQVDSEAVARSTCRPHTETAKLTHYCLDYDYEQCRPVQRRRSSLCSSSSIRKRESAARRRHTILLNQMTSPAFAARPRSSSVHAMAARLAASPQLPLPAPHGPLHQSPKLETVELPEVSDTMPLLAGSRPRTRARGRRAYPRAAENAWWTSLEGNIHVSMGRWRRDEARRRLRRIVDRFSIVWRPLPS</sequence>
<protein>
    <submittedName>
        <fullName evidence="2">Uncharacterized protein</fullName>
    </submittedName>
</protein>
<dbReference type="EMBL" id="MU007066">
    <property type="protein sequence ID" value="KAF2426221.1"/>
    <property type="molecule type" value="Genomic_DNA"/>
</dbReference>
<proteinExistence type="predicted"/>
<comment type="caution">
    <text evidence="2">The sequence shown here is derived from an EMBL/GenBank/DDBJ whole genome shotgun (WGS) entry which is preliminary data.</text>
</comment>
<dbReference type="Proteomes" id="UP000800235">
    <property type="component" value="Unassembled WGS sequence"/>
</dbReference>
<keyword evidence="3" id="KW-1185">Reference proteome</keyword>
<dbReference type="AlphaFoldDB" id="A0A9P4TW87"/>
<gene>
    <name evidence="2" type="ORF">EJ08DRAFT_700134</name>
</gene>
<feature type="compositionally biased region" description="Basic and acidic residues" evidence="1">
    <location>
        <begin position="22"/>
        <end position="31"/>
    </location>
</feature>
<reference evidence="2" key="1">
    <citation type="journal article" date="2020" name="Stud. Mycol.">
        <title>101 Dothideomycetes genomes: a test case for predicting lifestyles and emergence of pathogens.</title>
        <authorList>
            <person name="Haridas S."/>
            <person name="Albert R."/>
            <person name="Binder M."/>
            <person name="Bloem J."/>
            <person name="Labutti K."/>
            <person name="Salamov A."/>
            <person name="Andreopoulos B."/>
            <person name="Baker S."/>
            <person name="Barry K."/>
            <person name="Bills G."/>
            <person name="Bluhm B."/>
            <person name="Cannon C."/>
            <person name="Castanera R."/>
            <person name="Culley D."/>
            <person name="Daum C."/>
            <person name="Ezra D."/>
            <person name="Gonzalez J."/>
            <person name="Henrissat B."/>
            <person name="Kuo A."/>
            <person name="Liang C."/>
            <person name="Lipzen A."/>
            <person name="Lutzoni F."/>
            <person name="Magnuson J."/>
            <person name="Mondo S."/>
            <person name="Nolan M."/>
            <person name="Ohm R."/>
            <person name="Pangilinan J."/>
            <person name="Park H.-J."/>
            <person name="Ramirez L."/>
            <person name="Alfaro M."/>
            <person name="Sun H."/>
            <person name="Tritt A."/>
            <person name="Yoshinaga Y."/>
            <person name="Zwiers L.-H."/>
            <person name="Turgeon B."/>
            <person name="Goodwin S."/>
            <person name="Spatafora J."/>
            <person name="Crous P."/>
            <person name="Grigoriev I."/>
        </authorList>
    </citation>
    <scope>NUCLEOTIDE SEQUENCE</scope>
    <source>
        <strain evidence="2">CBS 130266</strain>
    </source>
</reference>